<evidence type="ECO:0000313" key="4">
    <source>
        <dbReference type="EMBL" id="AWM41250.1"/>
    </source>
</evidence>
<dbReference type="EMBL" id="CP025958">
    <property type="protein sequence ID" value="AWM41250.1"/>
    <property type="molecule type" value="Genomic_DNA"/>
</dbReference>
<dbReference type="PANTHER" id="PTHR24113:SF12">
    <property type="entry name" value="RAN GTPASE-ACTIVATING PROTEIN 1"/>
    <property type="match status" value="1"/>
</dbReference>
<evidence type="ECO:0000256" key="3">
    <source>
        <dbReference type="ARBA" id="ARBA00022737"/>
    </source>
</evidence>
<organism evidence="4 5">
    <name type="scientific">Gemmata obscuriglobus</name>
    <dbReference type="NCBI Taxonomy" id="114"/>
    <lineage>
        <taxon>Bacteria</taxon>
        <taxon>Pseudomonadati</taxon>
        <taxon>Planctomycetota</taxon>
        <taxon>Planctomycetia</taxon>
        <taxon>Gemmatales</taxon>
        <taxon>Gemmataceae</taxon>
        <taxon>Gemmata</taxon>
    </lineage>
</organism>
<dbReference type="KEGG" id="gog:C1280_32495"/>
<sequence length="545" mass="58692">MAVGYDRGMSEEDALLKAVIADAGDDTPRLVYADWLDEHDAPIQAEFIRTQCRLASCSIADPEYPELLERAAEVELRFGLALRLTAPQLPSGFKHEREFRRGFPHFAVADWEVDPVPHHEGRVPPGNEQVDRVCAALPDLVANTTVRHLALQRMTPDVLARVLAEPAARVLTGLTVSPVEPDAEGGDALIRVIGRSPVVANLEHLDLATPSTVAGLAALNANPDRFRTLDLPALSGRREDIPALARAAWFRGLRDVFMRRVERPLQGPLLVALAGAPRLESLTVWHLQPTALKALGSATGFPELARLTFEFCDDTGRIAARLAGGRFPRLADLTISGLDDDTFAPLLGARWFPQLHTFDSSGGSLTDASAAALSKSPAAPRLRVLKVWGNWFTKAGLAALGNGARFPALAALTLDLSVGDTRVRPDALARFAAGLSLSRLRYLDLGGWPLGDAGAKALAANPHLANVTRLRLAGCGIGDRGLTALARSRHLQGLLELSVYNNTLKKAAALLVPDRLPRLAALNLDVNPIRPADRAALHRARGWLV</sequence>
<protein>
    <recommendedName>
        <fullName evidence="6">TIGR02996 domain-containing protein</fullName>
    </recommendedName>
</protein>
<proteinExistence type="predicted"/>
<dbReference type="GO" id="GO:0048471">
    <property type="term" value="C:perinuclear region of cytoplasm"/>
    <property type="evidence" value="ECO:0007669"/>
    <property type="project" value="TreeGrafter"/>
</dbReference>
<keyword evidence="1" id="KW-0343">GTPase activation</keyword>
<gene>
    <name evidence="4" type="ORF">C1280_32495</name>
</gene>
<name>A0A2Z3HIF4_9BACT</name>
<keyword evidence="5" id="KW-1185">Reference proteome</keyword>
<keyword evidence="2" id="KW-0433">Leucine-rich repeat</keyword>
<dbReference type="InterPro" id="IPR027038">
    <property type="entry name" value="RanGap"/>
</dbReference>
<reference evidence="4 5" key="1">
    <citation type="submission" date="2018-01" db="EMBL/GenBank/DDBJ databases">
        <title>G. obscuriglobus.</title>
        <authorList>
            <person name="Franke J."/>
            <person name="Blomberg W."/>
            <person name="Selmecki A."/>
        </authorList>
    </citation>
    <scope>NUCLEOTIDE SEQUENCE [LARGE SCALE GENOMIC DNA]</scope>
    <source>
        <strain evidence="4 5">DSM 5831</strain>
    </source>
</reference>
<dbReference type="SMART" id="SM00368">
    <property type="entry name" value="LRR_RI"/>
    <property type="match status" value="4"/>
</dbReference>
<accession>A0A2Z3HIF4</accession>
<dbReference type="GO" id="GO:0031267">
    <property type="term" value="F:small GTPase binding"/>
    <property type="evidence" value="ECO:0007669"/>
    <property type="project" value="TreeGrafter"/>
</dbReference>
<evidence type="ECO:0000256" key="2">
    <source>
        <dbReference type="ARBA" id="ARBA00022614"/>
    </source>
</evidence>
<evidence type="ECO:0000256" key="1">
    <source>
        <dbReference type="ARBA" id="ARBA00022468"/>
    </source>
</evidence>
<dbReference type="GO" id="GO:0005829">
    <property type="term" value="C:cytosol"/>
    <property type="evidence" value="ECO:0007669"/>
    <property type="project" value="TreeGrafter"/>
</dbReference>
<dbReference type="GO" id="GO:0006913">
    <property type="term" value="P:nucleocytoplasmic transport"/>
    <property type="evidence" value="ECO:0007669"/>
    <property type="project" value="TreeGrafter"/>
</dbReference>
<dbReference type="Proteomes" id="UP000245802">
    <property type="component" value="Chromosome"/>
</dbReference>
<dbReference type="Pfam" id="PF13516">
    <property type="entry name" value="LRR_6"/>
    <property type="match status" value="2"/>
</dbReference>
<keyword evidence="3" id="KW-0677">Repeat</keyword>
<dbReference type="InterPro" id="IPR014338">
    <property type="entry name" value="CHP02996_rpt-companion-dom"/>
</dbReference>
<dbReference type="Gene3D" id="3.80.10.10">
    <property type="entry name" value="Ribonuclease Inhibitor"/>
    <property type="match status" value="2"/>
</dbReference>
<dbReference type="AlphaFoldDB" id="A0A2Z3HIF4"/>
<dbReference type="GO" id="GO:0005096">
    <property type="term" value="F:GTPase activator activity"/>
    <property type="evidence" value="ECO:0007669"/>
    <property type="project" value="UniProtKB-KW"/>
</dbReference>
<dbReference type="InterPro" id="IPR001611">
    <property type="entry name" value="Leu-rich_rpt"/>
</dbReference>
<evidence type="ECO:0008006" key="6">
    <source>
        <dbReference type="Google" id="ProtNLM"/>
    </source>
</evidence>
<dbReference type="NCBIfam" id="TIGR02996">
    <property type="entry name" value="rpt_mate_G_obs"/>
    <property type="match status" value="1"/>
</dbReference>
<dbReference type="PANTHER" id="PTHR24113">
    <property type="entry name" value="RAN GTPASE-ACTIVATING PROTEIN 1"/>
    <property type="match status" value="1"/>
</dbReference>
<dbReference type="InterPro" id="IPR032675">
    <property type="entry name" value="LRR_dom_sf"/>
</dbReference>
<evidence type="ECO:0000313" key="5">
    <source>
        <dbReference type="Proteomes" id="UP000245802"/>
    </source>
</evidence>
<dbReference type="SUPFAM" id="SSF52047">
    <property type="entry name" value="RNI-like"/>
    <property type="match status" value="1"/>
</dbReference>